<evidence type="ECO:0000313" key="2">
    <source>
        <dbReference type="Proteomes" id="UP000499080"/>
    </source>
</evidence>
<reference evidence="1 2" key="1">
    <citation type="journal article" date="2019" name="Sci. Rep.">
        <title>Orb-weaving spider Araneus ventricosus genome elucidates the spidroin gene catalogue.</title>
        <authorList>
            <person name="Kono N."/>
            <person name="Nakamura H."/>
            <person name="Ohtoshi R."/>
            <person name="Moran D.A.P."/>
            <person name="Shinohara A."/>
            <person name="Yoshida Y."/>
            <person name="Fujiwara M."/>
            <person name="Mori M."/>
            <person name="Tomita M."/>
            <person name="Arakawa K."/>
        </authorList>
    </citation>
    <scope>NUCLEOTIDE SEQUENCE [LARGE SCALE GENOMIC DNA]</scope>
</reference>
<dbReference type="AlphaFoldDB" id="A0A4Y2DBQ7"/>
<dbReference type="Proteomes" id="UP000499080">
    <property type="component" value="Unassembled WGS sequence"/>
</dbReference>
<dbReference type="EMBL" id="BGPR01000339">
    <property type="protein sequence ID" value="GBM14160.1"/>
    <property type="molecule type" value="Genomic_DNA"/>
</dbReference>
<name>A0A4Y2DBQ7_ARAVE</name>
<sequence>MKLAVRTYIPNPLICFQCQRFGHSKASCRWTLICTCYVKTSQEKCVNCKGSHSSFSRSCSSLKFEKEVVAEKVIKQITYAEAKRQVHQRAPIPETSYATAMKNTLQAQSTQILPAFVPSVTH</sequence>
<accession>A0A4Y2DBQ7</accession>
<gene>
    <name evidence="1" type="ORF">AVEN_60985_1</name>
</gene>
<keyword evidence="2" id="KW-1185">Reference proteome</keyword>
<dbReference type="OrthoDB" id="8123891at2759"/>
<evidence type="ECO:0000313" key="1">
    <source>
        <dbReference type="EMBL" id="GBM14160.1"/>
    </source>
</evidence>
<organism evidence="1 2">
    <name type="scientific">Araneus ventricosus</name>
    <name type="common">Orbweaver spider</name>
    <name type="synonym">Epeira ventricosa</name>
    <dbReference type="NCBI Taxonomy" id="182803"/>
    <lineage>
        <taxon>Eukaryota</taxon>
        <taxon>Metazoa</taxon>
        <taxon>Ecdysozoa</taxon>
        <taxon>Arthropoda</taxon>
        <taxon>Chelicerata</taxon>
        <taxon>Arachnida</taxon>
        <taxon>Araneae</taxon>
        <taxon>Araneomorphae</taxon>
        <taxon>Entelegynae</taxon>
        <taxon>Araneoidea</taxon>
        <taxon>Araneidae</taxon>
        <taxon>Araneus</taxon>
    </lineage>
</organism>
<proteinExistence type="predicted"/>
<comment type="caution">
    <text evidence="1">The sequence shown here is derived from an EMBL/GenBank/DDBJ whole genome shotgun (WGS) entry which is preliminary data.</text>
</comment>
<protein>
    <recommendedName>
        <fullName evidence="3">CCHC-type domain-containing protein</fullName>
    </recommendedName>
</protein>
<evidence type="ECO:0008006" key="3">
    <source>
        <dbReference type="Google" id="ProtNLM"/>
    </source>
</evidence>